<comment type="catalytic activity">
    <reaction evidence="7 8">
        <text>L-histidinol phosphate + H2O = L-histidinol + phosphate</text>
        <dbReference type="Rhea" id="RHEA:14465"/>
        <dbReference type="ChEBI" id="CHEBI:15377"/>
        <dbReference type="ChEBI" id="CHEBI:43474"/>
        <dbReference type="ChEBI" id="CHEBI:57699"/>
        <dbReference type="ChEBI" id="CHEBI:57980"/>
        <dbReference type="EC" id="3.1.3.15"/>
    </reaction>
</comment>
<comment type="similarity">
    <text evidence="2 8">Belongs to the PHP hydrolase family. HisK subfamily.</text>
</comment>
<comment type="pathway">
    <text evidence="1 8">Amino-acid biosynthesis; L-histidine biosynthesis; L-histidine from 5-phospho-alpha-D-ribose 1-diphosphate: step 8/9.</text>
</comment>
<evidence type="ECO:0000256" key="7">
    <source>
        <dbReference type="ARBA" id="ARBA00049158"/>
    </source>
</evidence>
<dbReference type="EC" id="3.1.3.15" evidence="3 8"/>
<keyword evidence="4 8" id="KW-0028">Amino-acid biosynthesis</keyword>
<evidence type="ECO:0000259" key="9">
    <source>
        <dbReference type="Pfam" id="PF02811"/>
    </source>
</evidence>
<protein>
    <recommendedName>
        <fullName evidence="3 8">Histidinol-phosphatase</fullName>
        <shortName evidence="8">HolPase</shortName>
        <ecNumber evidence="3 8">3.1.3.15</ecNumber>
    </recommendedName>
</protein>
<evidence type="ECO:0000256" key="8">
    <source>
        <dbReference type="RuleBase" id="RU366003"/>
    </source>
</evidence>
<dbReference type="RefSeq" id="WP_092357100.1">
    <property type="nucleotide sequence ID" value="NZ_FOIN01000074.1"/>
</dbReference>
<dbReference type="InterPro" id="IPR004013">
    <property type="entry name" value="PHP_dom"/>
</dbReference>
<evidence type="ECO:0000256" key="2">
    <source>
        <dbReference type="ARBA" id="ARBA00009152"/>
    </source>
</evidence>
<dbReference type="PANTHER" id="PTHR21039">
    <property type="entry name" value="HISTIDINOL PHOSPHATASE-RELATED"/>
    <property type="match status" value="1"/>
</dbReference>
<dbReference type="InterPro" id="IPR010140">
    <property type="entry name" value="Histidinol_P_phosphatase_HisJ"/>
</dbReference>
<keyword evidence="6 8" id="KW-0368">Histidine biosynthesis</keyword>
<sequence length="261" mass="31271">MIDGHMHLEYGELNKEYVLQFVDEAVKKKLTRIQILDHTHRFKEFEPIYAKLKEEPLQKEWLENKKMKFKDTLDDYDRLIREVKEMDLPIDVSFGLEVCYVPEYEDYIRNVLKKYHYDFIVGAIHSIDGKLYDMTFSKEILWDKYDVNDIYKRYYELVFSLVKSDIFTQLAHPDTIKMFNYYPDYDLVPTYHKLADLLVEHHVKAENNTGCYYRYNHKDIGLCDELLKILKEHGVEMITASDAHQPSHVGTNIIDIYEKTM</sequence>
<dbReference type="UniPathway" id="UPA00031">
    <property type="reaction ID" value="UER00013"/>
</dbReference>
<dbReference type="OrthoDB" id="9775255at2"/>
<evidence type="ECO:0000256" key="1">
    <source>
        <dbReference type="ARBA" id="ARBA00004970"/>
    </source>
</evidence>
<dbReference type="PANTHER" id="PTHR21039:SF0">
    <property type="entry name" value="HISTIDINOL-PHOSPHATASE"/>
    <property type="match status" value="1"/>
</dbReference>
<name>A0A1I0I350_9FIRM</name>
<dbReference type="GeneID" id="78289678"/>
<evidence type="ECO:0000313" key="11">
    <source>
        <dbReference type="Proteomes" id="UP000198558"/>
    </source>
</evidence>
<evidence type="ECO:0000313" key="10">
    <source>
        <dbReference type="EMBL" id="SET90180.1"/>
    </source>
</evidence>
<reference evidence="11" key="1">
    <citation type="submission" date="2016-10" db="EMBL/GenBank/DDBJ databases">
        <authorList>
            <person name="Varghese N."/>
            <person name="Submissions S."/>
        </authorList>
    </citation>
    <scope>NUCLEOTIDE SEQUENCE [LARGE SCALE GENOMIC DNA]</scope>
    <source>
        <strain evidence="11">DSM 1551</strain>
    </source>
</reference>
<keyword evidence="5 8" id="KW-0378">Hydrolase</keyword>
<feature type="domain" description="PHP" evidence="9">
    <location>
        <begin position="3"/>
        <end position="185"/>
    </location>
</feature>
<dbReference type="InterPro" id="IPR016195">
    <property type="entry name" value="Pol/histidinol_Pase-like"/>
</dbReference>
<accession>A0A1I0I350</accession>
<organism evidence="10 11">
    <name type="scientific">Thomasclavelia cocleata</name>
    <dbReference type="NCBI Taxonomy" id="69824"/>
    <lineage>
        <taxon>Bacteria</taxon>
        <taxon>Bacillati</taxon>
        <taxon>Bacillota</taxon>
        <taxon>Erysipelotrichia</taxon>
        <taxon>Erysipelotrichales</taxon>
        <taxon>Coprobacillaceae</taxon>
        <taxon>Thomasclavelia</taxon>
    </lineage>
</organism>
<keyword evidence="11" id="KW-1185">Reference proteome</keyword>
<dbReference type="Gene3D" id="3.20.20.140">
    <property type="entry name" value="Metal-dependent hydrolases"/>
    <property type="match status" value="1"/>
</dbReference>
<dbReference type="Pfam" id="PF02811">
    <property type="entry name" value="PHP"/>
    <property type="match status" value="1"/>
</dbReference>
<evidence type="ECO:0000256" key="6">
    <source>
        <dbReference type="ARBA" id="ARBA00023102"/>
    </source>
</evidence>
<evidence type="ECO:0000256" key="4">
    <source>
        <dbReference type="ARBA" id="ARBA00022605"/>
    </source>
</evidence>
<dbReference type="SUPFAM" id="SSF89550">
    <property type="entry name" value="PHP domain-like"/>
    <property type="match status" value="1"/>
</dbReference>
<dbReference type="EMBL" id="FOIN01000074">
    <property type="protein sequence ID" value="SET90180.1"/>
    <property type="molecule type" value="Genomic_DNA"/>
</dbReference>
<dbReference type="GO" id="GO:0004401">
    <property type="term" value="F:histidinol-phosphatase activity"/>
    <property type="evidence" value="ECO:0007669"/>
    <property type="project" value="UniProtKB-UniRule"/>
</dbReference>
<dbReference type="GO" id="GO:0000105">
    <property type="term" value="P:L-histidine biosynthetic process"/>
    <property type="evidence" value="ECO:0007669"/>
    <property type="project" value="UniProtKB-UniRule"/>
</dbReference>
<dbReference type="GO" id="GO:0005737">
    <property type="term" value="C:cytoplasm"/>
    <property type="evidence" value="ECO:0007669"/>
    <property type="project" value="TreeGrafter"/>
</dbReference>
<evidence type="ECO:0000256" key="3">
    <source>
        <dbReference type="ARBA" id="ARBA00013085"/>
    </source>
</evidence>
<proteinExistence type="inferred from homology"/>
<dbReference type="Proteomes" id="UP000198558">
    <property type="component" value="Unassembled WGS sequence"/>
</dbReference>
<gene>
    <name evidence="10" type="ORF">SAMN04489758_1744</name>
</gene>
<dbReference type="AlphaFoldDB" id="A0A1I0I350"/>
<evidence type="ECO:0000256" key="5">
    <source>
        <dbReference type="ARBA" id="ARBA00022801"/>
    </source>
</evidence>